<feature type="region of interest" description="Disordered" evidence="1">
    <location>
        <begin position="178"/>
        <end position="197"/>
    </location>
</feature>
<evidence type="ECO:0000259" key="2">
    <source>
        <dbReference type="Pfam" id="PF02120"/>
    </source>
</evidence>
<feature type="region of interest" description="Disordered" evidence="1">
    <location>
        <begin position="1"/>
        <end position="66"/>
    </location>
</feature>
<accession>A0ABT4BQ59</accession>
<name>A0ABT4BQ59_9FIRM</name>
<keyword evidence="3" id="KW-0282">Flagellum</keyword>
<feature type="compositionally biased region" description="Polar residues" evidence="1">
    <location>
        <begin position="1"/>
        <end position="18"/>
    </location>
</feature>
<gene>
    <name evidence="3" type="ORF">OUY18_02015</name>
</gene>
<evidence type="ECO:0000256" key="1">
    <source>
        <dbReference type="SAM" id="MobiDB-lite"/>
    </source>
</evidence>
<dbReference type="Proteomes" id="UP001082703">
    <property type="component" value="Unassembled WGS sequence"/>
</dbReference>
<feature type="domain" description="Flagellar hook-length control protein-like C-terminal" evidence="2">
    <location>
        <begin position="300"/>
        <end position="363"/>
    </location>
</feature>
<dbReference type="RefSeq" id="WP_268057042.1">
    <property type="nucleotide sequence ID" value="NZ_JAPOHA010000002.1"/>
</dbReference>
<dbReference type="CDD" id="cd17470">
    <property type="entry name" value="T3SS_Flik_C"/>
    <property type="match status" value="1"/>
</dbReference>
<proteinExistence type="predicted"/>
<sequence>MIQQISNNAVPQKTQTPQAKKDSTGGVFESMVQKSEKTATKDRTKQTVTASAEGEKSPDKTDETNPQLIQPNLAQFAQMFQAPVPIAVSDMVQVQGETQAVNPLLAVTGLPADPKQVSLLPSAEAQVGNSTPEKIIAGNGLLPNPVKPEVPTAQLTDSNPTAVKTEASVQQANFALQEKPAAAADQSGDSLPVQTQPAAVQTELPKQDVPVIPKQDSSPVLAKPDTVSANVPLQAEKQVSAELSPNRNAEDRKETIPMEAASQSQNDARLSSLYENGNVVIKISDAKASGKAIGNQLTDKVLYHYNKGNQQFQMELSPQNLGKVSVKLAIQDGVLNVTIQAANPKTQSLLMENSADIKTILQTSINQPVQIHETAQDHAWYQQNQQNQQNQPQQDRNQRQNIRLPLDDQNGSTDDFLTVMRQLRQQVSAM</sequence>
<dbReference type="EMBL" id="JAPOHA010000002">
    <property type="protein sequence ID" value="MCY1713030.1"/>
    <property type="molecule type" value="Genomic_DNA"/>
</dbReference>
<evidence type="ECO:0000313" key="3">
    <source>
        <dbReference type="EMBL" id="MCY1713030.1"/>
    </source>
</evidence>
<dbReference type="Pfam" id="PF02120">
    <property type="entry name" value="Flg_hook"/>
    <property type="match status" value="1"/>
</dbReference>
<dbReference type="InterPro" id="IPR038610">
    <property type="entry name" value="FliK-like_C_sf"/>
</dbReference>
<reference evidence="3 4" key="1">
    <citation type="submission" date="2022-11" db="EMBL/GenBank/DDBJ databases">
        <authorList>
            <person name="Caiyu Z."/>
        </authorList>
    </citation>
    <scope>NUCLEOTIDE SEQUENCE [LARGE SCALE GENOMIC DNA]</scope>
    <source>
        <strain evidence="3 4">YR-4</strain>
    </source>
</reference>
<keyword evidence="3" id="KW-0969">Cilium</keyword>
<feature type="compositionally biased region" description="Basic and acidic residues" evidence="1">
    <location>
        <begin position="34"/>
        <end position="45"/>
    </location>
</feature>
<protein>
    <submittedName>
        <fullName evidence="3">Flagellar hook-length control protein FliK</fullName>
    </submittedName>
</protein>
<feature type="compositionally biased region" description="Basic and acidic residues" evidence="1">
    <location>
        <begin position="53"/>
        <end position="63"/>
    </location>
</feature>
<organism evidence="3 4">
    <name type="scientific">Caproiciproducens galactitolivorans</name>
    <dbReference type="NCBI Taxonomy" id="642589"/>
    <lineage>
        <taxon>Bacteria</taxon>
        <taxon>Bacillati</taxon>
        <taxon>Bacillota</taxon>
        <taxon>Clostridia</taxon>
        <taxon>Eubacteriales</taxon>
        <taxon>Acutalibacteraceae</taxon>
        <taxon>Caproiciproducens</taxon>
    </lineage>
</organism>
<comment type="caution">
    <text evidence="3">The sequence shown here is derived from an EMBL/GenBank/DDBJ whole genome shotgun (WGS) entry which is preliminary data.</text>
</comment>
<dbReference type="Gene3D" id="3.30.750.140">
    <property type="match status" value="1"/>
</dbReference>
<keyword evidence="3" id="KW-0966">Cell projection</keyword>
<feature type="compositionally biased region" description="Polar residues" evidence="1">
    <location>
        <begin position="187"/>
        <end position="197"/>
    </location>
</feature>
<dbReference type="InterPro" id="IPR021136">
    <property type="entry name" value="Flagellar_hook_control-like_C"/>
</dbReference>
<feature type="region of interest" description="Disordered" evidence="1">
    <location>
        <begin position="202"/>
        <end position="264"/>
    </location>
</feature>
<evidence type="ECO:0000313" key="4">
    <source>
        <dbReference type="Proteomes" id="UP001082703"/>
    </source>
</evidence>
<keyword evidence="4" id="KW-1185">Reference proteome</keyword>